<name>A0A5B9QMA5_9BACT</name>
<evidence type="ECO:0000313" key="3">
    <source>
        <dbReference type="EMBL" id="QEG40128.1"/>
    </source>
</evidence>
<dbReference type="AlphaFoldDB" id="A0A5B9QMA5"/>
<evidence type="ECO:0000313" key="4">
    <source>
        <dbReference type="Proteomes" id="UP000325286"/>
    </source>
</evidence>
<dbReference type="KEGG" id="rul:UC8_21340"/>
<dbReference type="InterPro" id="IPR015943">
    <property type="entry name" value="WD40/YVTN_repeat-like_dom_sf"/>
</dbReference>
<dbReference type="InterPro" id="IPR011048">
    <property type="entry name" value="Haem_d1_sf"/>
</dbReference>
<keyword evidence="2" id="KW-0812">Transmembrane</keyword>
<dbReference type="Gene3D" id="2.130.10.10">
    <property type="entry name" value="YVTN repeat-like/Quinoprotein amine dehydrogenase"/>
    <property type="match status" value="1"/>
</dbReference>
<feature type="compositionally biased region" description="Basic and acidic residues" evidence="1">
    <location>
        <begin position="926"/>
        <end position="938"/>
    </location>
</feature>
<evidence type="ECO:0000256" key="2">
    <source>
        <dbReference type="SAM" id="Phobius"/>
    </source>
</evidence>
<feature type="region of interest" description="Disordered" evidence="1">
    <location>
        <begin position="926"/>
        <end position="964"/>
    </location>
</feature>
<dbReference type="EMBL" id="CP042914">
    <property type="protein sequence ID" value="QEG40128.1"/>
    <property type="molecule type" value="Genomic_DNA"/>
</dbReference>
<gene>
    <name evidence="3" type="ORF">UC8_21340</name>
</gene>
<proteinExistence type="predicted"/>
<dbReference type="SUPFAM" id="SSF51004">
    <property type="entry name" value="C-terminal (heme d1) domain of cytochrome cd1-nitrite reductase"/>
    <property type="match status" value="1"/>
</dbReference>
<dbReference type="SUPFAM" id="SSF75011">
    <property type="entry name" value="3-carboxy-cis,cis-mucoante lactonizing enzyme"/>
    <property type="match status" value="1"/>
</dbReference>
<keyword evidence="2" id="KW-1133">Transmembrane helix</keyword>
<keyword evidence="4" id="KW-1185">Reference proteome</keyword>
<protein>
    <submittedName>
        <fullName evidence="3">Uncharacterized protein</fullName>
    </submittedName>
</protein>
<organism evidence="3 4">
    <name type="scientific">Roseimaritima ulvae</name>
    <dbReference type="NCBI Taxonomy" id="980254"/>
    <lineage>
        <taxon>Bacteria</taxon>
        <taxon>Pseudomonadati</taxon>
        <taxon>Planctomycetota</taxon>
        <taxon>Planctomycetia</taxon>
        <taxon>Pirellulales</taxon>
        <taxon>Pirellulaceae</taxon>
        <taxon>Roseimaritima</taxon>
    </lineage>
</organism>
<feature type="compositionally biased region" description="Low complexity" evidence="1">
    <location>
        <begin position="939"/>
        <end position="958"/>
    </location>
</feature>
<accession>A0A5B9QMA5</accession>
<evidence type="ECO:0000256" key="1">
    <source>
        <dbReference type="SAM" id="MobiDB-lite"/>
    </source>
</evidence>
<keyword evidence="2" id="KW-0472">Membrane</keyword>
<feature type="transmembrane region" description="Helical" evidence="2">
    <location>
        <begin position="12"/>
        <end position="37"/>
    </location>
</feature>
<dbReference type="Proteomes" id="UP000325286">
    <property type="component" value="Chromosome"/>
</dbReference>
<reference evidence="3 4" key="1">
    <citation type="submission" date="2019-08" db="EMBL/GenBank/DDBJ databases">
        <title>Deep-cultivation of Planctomycetes and their phenomic and genomic characterization uncovers novel biology.</title>
        <authorList>
            <person name="Wiegand S."/>
            <person name="Jogler M."/>
            <person name="Boedeker C."/>
            <person name="Pinto D."/>
            <person name="Vollmers J."/>
            <person name="Rivas-Marin E."/>
            <person name="Kohn T."/>
            <person name="Peeters S.H."/>
            <person name="Heuer A."/>
            <person name="Rast P."/>
            <person name="Oberbeckmann S."/>
            <person name="Bunk B."/>
            <person name="Jeske O."/>
            <person name="Meyerdierks A."/>
            <person name="Storesund J.E."/>
            <person name="Kallscheuer N."/>
            <person name="Luecker S."/>
            <person name="Lage O.M."/>
            <person name="Pohl T."/>
            <person name="Merkel B.J."/>
            <person name="Hornburger P."/>
            <person name="Mueller R.-W."/>
            <person name="Bruemmer F."/>
            <person name="Labrenz M."/>
            <person name="Spormann A.M."/>
            <person name="Op den Camp H."/>
            <person name="Overmann J."/>
            <person name="Amann R."/>
            <person name="Jetten M.S.M."/>
            <person name="Mascher T."/>
            <person name="Medema M.H."/>
            <person name="Devos D.P."/>
            <person name="Kaster A.-K."/>
            <person name="Ovreas L."/>
            <person name="Rohde M."/>
            <person name="Galperin M.Y."/>
            <person name="Jogler C."/>
        </authorList>
    </citation>
    <scope>NUCLEOTIDE SEQUENCE [LARGE SCALE GENOMIC DNA]</scope>
    <source>
        <strain evidence="3 4">UC8</strain>
    </source>
</reference>
<sequence>MLSSPVTSRRPLAVFSVPAILFALVILSLVACTVGYAQPADQQATAPSPSALLATATPEGGTTCWLVQESTGRVFAALADSDQVVEYESTGKEVRRFTVGMAPQEMVLKANQLVVACTKSPALHFVDLDANQVVGELPFVGTGPLALFASQADNPYVYCFANATSSSSSVEVYQVDVSARSIRNQTSAYRWGQNSARHVAMSPNGRWIVLDARGRSSPSGADLMRVDEDAFTFTQVRNHHDSFGQMVAGPFNRYWTFGKQLYPLDITAPLRTFSGSVVRIHPRYDLAASVDASEPNRCYLQRFRDATDIAKLELPEPEVPKTTRSGRSRSRVPVYDRFVRFDLQRDLVFVGTQRRGYWIDLKTYQASLSPQRMILAPSAVTALVGSPLQIALEISNLEQSATVQLVKSSGPESLTITDGTLSWTPTAEDVGAQDVVIELKSATDDEVLDTCRISLQVELPRIELGFVAKTMVLSPDKRYAVVWGPSPGQEQRHPAHSGSDEIAVLDISQRKILSHKTIPPGIRCAAIDDKYVFVSPNSGNLFYRLDHKLENQKRQFLQSAPQQLIRFADDRLAVIGDKQETFDTEDMSAAPMPTLSGLDPRGVVVRLLGQRRIEWGGRLLDRETGELLRVDPGMYLPPLIGPPQVTYRRPQNDGLVAWGRKLNNQALMSEQGNMISQFTHSSHDRQATLSERWPMAVLVAAVQDPQTRENRLTMEFRNLLEGTVMHSSVLDVFPPNRQNVNFYGMRQTLQVLDDQILYLHQDKLLFAKIPKAIAQAMPVPLHFKAKQESEIKVDGMVKVPLKVGGDNTELTFSLLNESPHLQLDANTGVLEVDTAKLWATLNVHASNSPHLLERPPLSWLKAAENAKRYRALTNKNLPAGTMAANLPISVAVQDSEGQQAKLTFGVIVVGPRQAFDTAMAKRAAAEKERQEQMREAQRVRQQQMAEARAARAEAQQAEPGTPEARLEVLEAKVRRLEAALDSILKQQSR</sequence>